<keyword evidence="10" id="KW-1185">Reference proteome</keyword>
<evidence type="ECO:0000259" key="8">
    <source>
        <dbReference type="PROSITE" id="PS51405"/>
    </source>
</evidence>
<evidence type="ECO:0000256" key="7">
    <source>
        <dbReference type="ARBA" id="ARBA00025795"/>
    </source>
</evidence>
<organism evidence="9 10">
    <name type="scientific">Thyridium curvatum</name>
    <dbReference type="NCBI Taxonomy" id="1093900"/>
    <lineage>
        <taxon>Eukaryota</taxon>
        <taxon>Fungi</taxon>
        <taxon>Dikarya</taxon>
        <taxon>Ascomycota</taxon>
        <taxon>Pezizomycotina</taxon>
        <taxon>Sordariomycetes</taxon>
        <taxon>Sordariomycetidae</taxon>
        <taxon>Thyridiales</taxon>
        <taxon>Thyridiaceae</taxon>
        <taxon>Thyridium</taxon>
    </lineage>
</organism>
<evidence type="ECO:0000256" key="3">
    <source>
        <dbReference type="ARBA" id="ARBA00022617"/>
    </source>
</evidence>
<proteinExistence type="inferred from homology"/>
<protein>
    <recommendedName>
        <fullName evidence="8">Heme haloperoxidase family profile domain-containing protein</fullName>
    </recommendedName>
</protein>
<dbReference type="PANTHER" id="PTHR33577:SF9">
    <property type="entry name" value="PEROXIDASE STCC"/>
    <property type="match status" value="1"/>
</dbReference>
<keyword evidence="6" id="KW-0408">Iron</keyword>
<reference evidence="9 10" key="1">
    <citation type="submission" date="2019-06" db="EMBL/GenBank/DDBJ databases">
        <title>Draft genome sequence of the filamentous fungus Phialemoniopsis curvata isolated from diesel fuel.</title>
        <authorList>
            <person name="Varaljay V.A."/>
            <person name="Lyon W.J."/>
            <person name="Crouch A.L."/>
            <person name="Drake C.E."/>
            <person name="Hollomon J.M."/>
            <person name="Nadeau L.J."/>
            <person name="Nunn H.S."/>
            <person name="Stevenson B.S."/>
            <person name="Bojanowski C.L."/>
            <person name="Crookes-Goodson W.J."/>
        </authorList>
    </citation>
    <scope>NUCLEOTIDE SEQUENCE [LARGE SCALE GENOMIC DNA]</scope>
    <source>
        <strain evidence="9 10">D216</strain>
    </source>
</reference>
<dbReference type="InterPro" id="IPR036851">
    <property type="entry name" value="Chloroperoxidase-like_sf"/>
</dbReference>
<dbReference type="InParanoid" id="A0A507AXW1"/>
<comment type="caution">
    <text evidence="9">The sequence shown here is derived from an EMBL/GenBank/DDBJ whole genome shotgun (WGS) entry which is preliminary data.</text>
</comment>
<dbReference type="Pfam" id="PF01328">
    <property type="entry name" value="Peroxidase_2"/>
    <property type="match status" value="1"/>
</dbReference>
<evidence type="ECO:0000313" key="9">
    <source>
        <dbReference type="EMBL" id="TPX11284.1"/>
    </source>
</evidence>
<accession>A0A507AXW1</accession>
<name>A0A507AXW1_9PEZI</name>
<evidence type="ECO:0000256" key="1">
    <source>
        <dbReference type="ARBA" id="ARBA00001970"/>
    </source>
</evidence>
<keyword evidence="2" id="KW-0575">Peroxidase</keyword>
<dbReference type="PROSITE" id="PS51405">
    <property type="entry name" value="HEME_HALOPEROXIDASE"/>
    <property type="match status" value="1"/>
</dbReference>
<comment type="cofactor">
    <cofactor evidence="1">
        <name>heme b</name>
        <dbReference type="ChEBI" id="CHEBI:60344"/>
    </cofactor>
</comment>
<feature type="domain" description="Heme haloperoxidase family profile" evidence="8">
    <location>
        <begin position="29"/>
        <end position="239"/>
    </location>
</feature>
<dbReference type="EMBL" id="SKBQ01000004">
    <property type="protein sequence ID" value="TPX11284.1"/>
    <property type="molecule type" value="Genomic_DNA"/>
</dbReference>
<evidence type="ECO:0000256" key="5">
    <source>
        <dbReference type="ARBA" id="ARBA00023002"/>
    </source>
</evidence>
<dbReference type="STRING" id="1093900.A0A507AXW1"/>
<sequence length="245" mass="27466">MHLNFLTTLKSLLHLGSKDRDRAQRLIDQDDHEYARGHISTRGPCPGLNALANQGYLPRDGTNITIPHVEAALMTALHCSPTLAFALSNTLKPLCRKDGGTFDLIDMRRHNIIEHDRSLTRLDFRQGDNYSLQPQLLAALLEHDAKGGPVTVDTLARSYLRRKKECKQAGAPSLPLNLWFVNILQIVSFLYTAQIPGRILPREVVKTFYEEERLPDVIVTNEGRRTLPGLVGTALSLLVKVVFRS</sequence>
<evidence type="ECO:0000256" key="4">
    <source>
        <dbReference type="ARBA" id="ARBA00022723"/>
    </source>
</evidence>
<dbReference type="GO" id="GO:0046872">
    <property type="term" value="F:metal ion binding"/>
    <property type="evidence" value="ECO:0007669"/>
    <property type="project" value="UniProtKB-KW"/>
</dbReference>
<dbReference type="AlphaFoldDB" id="A0A507AXW1"/>
<dbReference type="Proteomes" id="UP000319257">
    <property type="component" value="Unassembled WGS sequence"/>
</dbReference>
<evidence type="ECO:0000256" key="2">
    <source>
        <dbReference type="ARBA" id="ARBA00022559"/>
    </source>
</evidence>
<keyword evidence="3" id="KW-0349">Heme</keyword>
<dbReference type="RefSeq" id="XP_030992995.1">
    <property type="nucleotide sequence ID" value="XM_031133750.1"/>
</dbReference>
<dbReference type="PANTHER" id="PTHR33577">
    <property type="entry name" value="STERIGMATOCYSTIN BIOSYNTHESIS PEROXIDASE STCC-RELATED"/>
    <property type="match status" value="1"/>
</dbReference>
<keyword evidence="5" id="KW-0560">Oxidoreductase</keyword>
<evidence type="ECO:0000313" key="10">
    <source>
        <dbReference type="Proteomes" id="UP000319257"/>
    </source>
</evidence>
<dbReference type="SUPFAM" id="SSF47571">
    <property type="entry name" value="Cloroperoxidase"/>
    <property type="match status" value="1"/>
</dbReference>
<evidence type="ECO:0000256" key="6">
    <source>
        <dbReference type="ARBA" id="ARBA00023004"/>
    </source>
</evidence>
<keyword evidence="4" id="KW-0479">Metal-binding</keyword>
<dbReference type="GeneID" id="41968549"/>
<comment type="similarity">
    <text evidence="7">Belongs to the chloroperoxidase family.</text>
</comment>
<dbReference type="InterPro" id="IPR000028">
    <property type="entry name" value="Chloroperoxidase"/>
</dbReference>
<dbReference type="Gene3D" id="1.10.489.10">
    <property type="entry name" value="Chloroperoxidase-like"/>
    <property type="match status" value="1"/>
</dbReference>
<gene>
    <name evidence="9" type="ORF">E0L32_001102</name>
</gene>
<dbReference type="OrthoDB" id="407298at2759"/>
<dbReference type="GO" id="GO:0004601">
    <property type="term" value="F:peroxidase activity"/>
    <property type="evidence" value="ECO:0007669"/>
    <property type="project" value="UniProtKB-KW"/>
</dbReference>